<accession>A0A1A8JEG0</accession>
<dbReference type="PANTHER" id="PTHR24417:SF7">
    <property type="entry name" value="CHROMATIN MODIFICATION-RELATED PROTEIN EAF1"/>
    <property type="match status" value="1"/>
</dbReference>
<proteinExistence type="predicted"/>
<dbReference type="PANTHER" id="PTHR24417">
    <property type="entry name" value="SERINE/THREONINE-PROTEIN KINASE LMTK1"/>
    <property type="match status" value="1"/>
</dbReference>
<organism evidence="2">
    <name type="scientific">Nothobranchius kuhntae</name>
    <name type="common">Beira killifish</name>
    <dbReference type="NCBI Taxonomy" id="321403"/>
    <lineage>
        <taxon>Eukaryota</taxon>
        <taxon>Metazoa</taxon>
        <taxon>Chordata</taxon>
        <taxon>Craniata</taxon>
        <taxon>Vertebrata</taxon>
        <taxon>Euteleostomi</taxon>
        <taxon>Actinopterygii</taxon>
        <taxon>Neopterygii</taxon>
        <taxon>Teleostei</taxon>
        <taxon>Neoteleostei</taxon>
        <taxon>Acanthomorphata</taxon>
        <taxon>Ovalentaria</taxon>
        <taxon>Atherinomorphae</taxon>
        <taxon>Cyprinodontiformes</taxon>
        <taxon>Nothobranchiidae</taxon>
        <taxon>Nothobranchius</taxon>
    </lineage>
</organism>
<name>A0A1A8JEG0_NOTKU</name>
<protein>
    <submittedName>
        <fullName evidence="2">Uncharacterized protein</fullName>
    </submittedName>
</protein>
<evidence type="ECO:0000313" key="2">
    <source>
        <dbReference type="EMBL" id="SBR08095.1"/>
    </source>
</evidence>
<evidence type="ECO:0000256" key="1">
    <source>
        <dbReference type="SAM" id="MobiDB-lite"/>
    </source>
</evidence>
<dbReference type="GO" id="GO:0004672">
    <property type="term" value="F:protein kinase activity"/>
    <property type="evidence" value="ECO:0007669"/>
    <property type="project" value="TreeGrafter"/>
</dbReference>
<dbReference type="EMBL" id="HAED01021406">
    <property type="protein sequence ID" value="SBR08095.1"/>
    <property type="molecule type" value="Transcribed_RNA"/>
</dbReference>
<feature type="region of interest" description="Disordered" evidence="1">
    <location>
        <begin position="1"/>
        <end position="27"/>
    </location>
</feature>
<sequence>MWTPKEDTILMEDLDSSGNAEKENVTSLSGYLKPGQNKPCSRDLNAKLKKSVSFEEDVTVYLFDQEKPTLKLLSDSCTSLQNSFSCNQLAVTSEDSDLQWDDDFSVLEKSCCFHFGRLSHSLTLPTQSWTSPSRPQRSSLSQTCLFLTHVTESDLEL</sequence>
<gene>
    <name evidence="2" type="primary">Nfu_g_1_023192</name>
</gene>
<reference evidence="2" key="1">
    <citation type="submission" date="2016-05" db="EMBL/GenBank/DDBJ databases">
        <authorList>
            <person name="Lavstsen T."/>
            <person name="Jespersen J.S."/>
        </authorList>
    </citation>
    <scope>NUCLEOTIDE SEQUENCE</scope>
    <source>
        <tissue evidence="2">Brain</tissue>
    </source>
</reference>
<dbReference type="AlphaFoldDB" id="A0A1A8JEG0"/>
<reference evidence="2" key="2">
    <citation type="submission" date="2016-06" db="EMBL/GenBank/DDBJ databases">
        <title>The genome of a short-lived fish provides insights into sex chromosome evolution and the genetic control of aging.</title>
        <authorList>
            <person name="Reichwald K."/>
            <person name="Felder M."/>
            <person name="Petzold A."/>
            <person name="Koch P."/>
            <person name="Groth M."/>
            <person name="Platzer M."/>
        </authorList>
    </citation>
    <scope>NUCLEOTIDE SEQUENCE</scope>
    <source>
        <tissue evidence="2">Brain</tissue>
    </source>
</reference>